<protein>
    <submittedName>
        <fullName evidence="2">Uncharacterized protein</fullName>
    </submittedName>
</protein>
<dbReference type="EMBL" id="LKAM01000002">
    <property type="protein sequence ID" value="KUM49649.1"/>
    <property type="molecule type" value="Genomic_DNA"/>
</dbReference>
<accession>A0A101M298</accession>
<sequence length="87" mass="10342">MDRYSLYRKRYYIYLSLCSLLLLYRGYLYTESSLDLTYLPLQLGRATREKETCLVGSDTFATSSSLFRDRFDSLSNNEWLLRGRRAD</sequence>
<keyword evidence="1" id="KW-0472">Membrane</keyword>
<evidence type="ECO:0000256" key="1">
    <source>
        <dbReference type="SAM" id="Phobius"/>
    </source>
</evidence>
<comment type="caution">
    <text evidence="2">The sequence shown here is derived from an EMBL/GenBank/DDBJ whole genome shotgun (WGS) entry which is preliminary data.</text>
</comment>
<gene>
    <name evidence="2" type="ORF">ABT39_MTgene2875</name>
</gene>
<keyword evidence="2" id="KW-0496">Mitochondrion</keyword>
<proteinExistence type="predicted"/>
<keyword evidence="1" id="KW-0812">Transmembrane</keyword>
<keyword evidence="1" id="KW-1133">Transmembrane helix</keyword>
<reference evidence="2" key="1">
    <citation type="journal article" date="2015" name="Genome Biol. Evol.">
        <title>Organellar Genomes of White Spruce (Picea glauca): Assembly and Annotation.</title>
        <authorList>
            <person name="Jackman S.D."/>
            <person name="Warren R.L."/>
            <person name="Gibb E.A."/>
            <person name="Vandervalk B.P."/>
            <person name="Mohamadi H."/>
            <person name="Chu J."/>
            <person name="Raymond A."/>
            <person name="Pleasance S."/>
            <person name="Coope R."/>
            <person name="Wildung M.R."/>
            <person name="Ritland C.E."/>
            <person name="Bousquet J."/>
            <person name="Jones S.J."/>
            <person name="Bohlmann J."/>
            <person name="Birol I."/>
        </authorList>
    </citation>
    <scope>NUCLEOTIDE SEQUENCE [LARGE SCALE GENOMIC DNA]</scope>
    <source>
        <tissue evidence="2">Flushing bud</tissue>
    </source>
</reference>
<geneLocation type="mitochondrion" evidence="2"/>
<feature type="transmembrane region" description="Helical" evidence="1">
    <location>
        <begin position="12"/>
        <end position="30"/>
    </location>
</feature>
<dbReference type="AlphaFoldDB" id="A0A101M298"/>
<name>A0A101M298_PICGL</name>
<evidence type="ECO:0000313" key="2">
    <source>
        <dbReference type="EMBL" id="KUM49649.1"/>
    </source>
</evidence>
<organism evidence="2">
    <name type="scientific">Picea glauca</name>
    <name type="common">White spruce</name>
    <name type="synonym">Pinus glauca</name>
    <dbReference type="NCBI Taxonomy" id="3330"/>
    <lineage>
        <taxon>Eukaryota</taxon>
        <taxon>Viridiplantae</taxon>
        <taxon>Streptophyta</taxon>
        <taxon>Embryophyta</taxon>
        <taxon>Tracheophyta</taxon>
        <taxon>Spermatophyta</taxon>
        <taxon>Pinopsida</taxon>
        <taxon>Pinidae</taxon>
        <taxon>Conifers I</taxon>
        <taxon>Pinales</taxon>
        <taxon>Pinaceae</taxon>
        <taxon>Picea</taxon>
    </lineage>
</organism>